<evidence type="ECO:0000313" key="5">
    <source>
        <dbReference type="Proteomes" id="UP000666661"/>
    </source>
</evidence>
<organism evidence="4 5">
    <name type="scientific">Aeromonas sanarellii</name>
    <dbReference type="NCBI Taxonomy" id="633415"/>
    <lineage>
        <taxon>Bacteria</taxon>
        <taxon>Pseudomonadati</taxon>
        <taxon>Pseudomonadota</taxon>
        <taxon>Gammaproteobacteria</taxon>
        <taxon>Aeromonadales</taxon>
        <taxon>Aeromonadaceae</taxon>
        <taxon>Aeromonas</taxon>
    </lineage>
</organism>
<keyword evidence="5" id="KW-1185">Reference proteome</keyword>
<accession>A0ABS4B3K8</accession>
<feature type="domain" description="Multidrug resistance protein MdtA-like barrel-sandwich hybrid" evidence="2">
    <location>
        <begin position="64"/>
        <end position="193"/>
    </location>
</feature>
<feature type="domain" description="CusB-like beta-barrel" evidence="3">
    <location>
        <begin position="205"/>
        <end position="257"/>
    </location>
</feature>
<dbReference type="NCBIfam" id="TIGR01730">
    <property type="entry name" value="RND_mfp"/>
    <property type="match status" value="1"/>
</dbReference>
<dbReference type="InterPro" id="IPR058792">
    <property type="entry name" value="Beta-barrel_RND_2"/>
</dbReference>
<dbReference type="Proteomes" id="UP000666661">
    <property type="component" value="Unassembled WGS sequence"/>
</dbReference>
<dbReference type="SUPFAM" id="SSF111369">
    <property type="entry name" value="HlyD-like secretion proteins"/>
    <property type="match status" value="1"/>
</dbReference>
<dbReference type="Gene3D" id="2.40.30.170">
    <property type="match status" value="1"/>
</dbReference>
<dbReference type="EMBL" id="JAGIQF010000001">
    <property type="protein sequence ID" value="MBP0601445.1"/>
    <property type="molecule type" value="Genomic_DNA"/>
</dbReference>
<dbReference type="Pfam" id="PF25954">
    <property type="entry name" value="Beta-barrel_RND_2"/>
    <property type="match status" value="1"/>
</dbReference>
<dbReference type="Pfam" id="PF25917">
    <property type="entry name" value="BSH_RND"/>
    <property type="match status" value="1"/>
</dbReference>
<dbReference type="Gene3D" id="2.40.420.20">
    <property type="match status" value="1"/>
</dbReference>
<protein>
    <submittedName>
        <fullName evidence="4">Efflux RND transporter periplasmic adaptor subunit</fullName>
    </submittedName>
</protein>
<dbReference type="RefSeq" id="WP_209792218.1">
    <property type="nucleotide sequence ID" value="NZ_JAGIQF010000001.1"/>
</dbReference>
<proteinExistence type="inferred from homology"/>
<comment type="similarity">
    <text evidence="1">Belongs to the membrane fusion protein (MFP) (TC 8.A.1) family.</text>
</comment>
<evidence type="ECO:0000259" key="2">
    <source>
        <dbReference type="Pfam" id="PF25917"/>
    </source>
</evidence>
<dbReference type="InterPro" id="IPR058625">
    <property type="entry name" value="MdtA-like_BSH"/>
</dbReference>
<evidence type="ECO:0000259" key="3">
    <source>
        <dbReference type="Pfam" id="PF25954"/>
    </source>
</evidence>
<dbReference type="InterPro" id="IPR006143">
    <property type="entry name" value="RND_pump_MFP"/>
</dbReference>
<dbReference type="PANTHER" id="PTHR30469">
    <property type="entry name" value="MULTIDRUG RESISTANCE PROTEIN MDTA"/>
    <property type="match status" value="1"/>
</dbReference>
<dbReference type="Gene3D" id="1.10.287.470">
    <property type="entry name" value="Helix hairpin bin"/>
    <property type="match status" value="1"/>
</dbReference>
<evidence type="ECO:0000313" key="4">
    <source>
        <dbReference type="EMBL" id="MBP0601445.1"/>
    </source>
</evidence>
<sequence length="372" mass="39585">MKSFVAAASAATLTALLCACSEPAPSTGALRPVNTMALHYDSLRDSQRYFASVASRYEVEQAFRIGGKVLVRKVDVGQVVKEGDVLAILDDADYLLAEEAARQRLAAAKAAAWQAESDWQRLSELKKNGSVSASHEEQAHSTLLTARAAAQAEARQFELARNQVNYTQLRAPISGVVTALRMETGKVVVAGQPVITLANEGKPEIVADIPENRLAEFKAARYKAALATAPERYFAVELRELSAQASAQTRTYRARLKPVEPRALPLGATATLIAERTDEGTRVATLPATALTQEQGAPAVWTVQQDGKGNTGTVKLVKVAIQGYRSDEVLVSGPAEGALVVTAGVQKMAPGLRVALPAAASASRSEREEVTP</sequence>
<dbReference type="PANTHER" id="PTHR30469:SF15">
    <property type="entry name" value="HLYD FAMILY OF SECRETION PROTEINS"/>
    <property type="match status" value="1"/>
</dbReference>
<evidence type="ECO:0000256" key="1">
    <source>
        <dbReference type="ARBA" id="ARBA00009477"/>
    </source>
</evidence>
<name>A0ABS4B3K8_9GAMM</name>
<reference evidence="4 5" key="1">
    <citation type="submission" date="2021-03" db="EMBL/GenBank/DDBJ databases">
        <title>Plant growth promoting bacteria isolated from wild legumes nodules and trapping Phaseolus vulgaris L. nodules in the center and southern Mexico.</title>
        <authorList>
            <person name="Estrada P."/>
        </authorList>
    </citation>
    <scope>NUCLEOTIDE SEQUENCE [LARGE SCALE GENOMIC DNA]</scope>
    <source>
        <strain evidence="4 5">MaGu-431</strain>
    </source>
</reference>
<gene>
    <name evidence="4" type="ORF">J8I01_02795</name>
</gene>
<comment type="caution">
    <text evidence="4">The sequence shown here is derived from an EMBL/GenBank/DDBJ whole genome shotgun (WGS) entry which is preliminary data.</text>
</comment>
<dbReference type="Gene3D" id="2.40.50.100">
    <property type="match status" value="1"/>
</dbReference>
<dbReference type="PROSITE" id="PS51257">
    <property type="entry name" value="PROKAR_LIPOPROTEIN"/>
    <property type="match status" value="1"/>
</dbReference>